<dbReference type="AlphaFoldDB" id="M2RFF0"/>
<dbReference type="HOGENOM" id="CLU_1885515_0_0_1"/>
<dbReference type="Proteomes" id="UP000016930">
    <property type="component" value="Unassembled WGS sequence"/>
</dbReference>
<dbReference type="EMBL" id="KB445797">
    <property type="protein sequence ID" value="EMD37187.1"/>
    <property type="molecule type" value="Genomic_DNA"/>
</dbReference>
<sequence length="135" mass="14068">MNGPTVHSINPPPPPDRALSPARTTGRASRRRRAPTQPCGRSNPRCAQEHDAGEVSSTRCGVFLCRDAVAPTRVQRADVEHLVAAGAVGVVQNASVRSSGRRQTGRVADGGDLGAGTARIYGERAVCTGEATASR</sequence>
<protein>
    <submittedName>
        <fullName evidence="2">Uncharacterized protein</fullName>
    </submittedName>
</protein>
<evidence type="ECO:0000313" key="3">
    <source>
        <dbReference type="Proteomes" id="UP000016930"/>
    </source>
</evidence>
<gene>
    <name evidence="2" type="ORF">CERSUDRAFT_95446</name>
</gene>
<keyword evidence="3" id="KW-1185">Reference proteome</keyword>
<accession>M2RFF0</accession>
<evidence type="ECO:0000256" key="1">
    <source>
        <dbReference type="SAM" id="MobiDB-lite"/>
    </source>
</evidence>
<reference evidence="2 3" key="1">
    <citation type="journal article" date="2012" name="Proc. Natl. Acad. Sci. U.S.A.">
        <title>Comparative genomics of Ceriporiopsis subvermispora and Phanerochaete chrysosporium provide insight into selective ligninolysis.</title>
        <authorList>
            <person name="Fernandez-Fueyo E."/>
            <person name="Ruiz-Duenas F.J."/>
            <person name="Ferreira P."/>
            <person name="Floudas D."/>
            <person name="Hibbett D.S."/>
            <person name="Canessa P."/>
            <person name="Larrondo L.F."/>
            <person name="James T.Y."/>
            <person name="Seelenfreund D."/>
            <person name="Lobos S."/>
            <person name="Polanco R."/>
            <person name="Tello M."/>
            <person name="Honda Y."/>
            <person name="Watanabe T."/>
            <person name="Watanabe T."/>
            <person name="Ryu J.S."/>
            <person name="Kubicek C.P."/>
            <person name="Schmoll M."/>
            <person name="Gaskell J."/>
            <person name="Hammel K.E."/>
            <person name="St John F.J."/>
            <person name="Vanden Wymelenberg A."/>
            <person name="Sabat G."/>
            <person name="Splinter BonDurant S."/>
            <person name="Syed K."/>
            <person name="Yadav J.S."/>
            <person name="Doddapaneni H."/>
            <person name="Subramanian V."/>
            <person name="Lavin J.L."/>
            <person name="Oguiza J.A."/>
            <person name="Perez G."/>
            <person name="Pisabarro A.G."/>
            <person name="Ramirez L."/>
            <person name="Santoyo F."/>
            <person name="Master E."/>
            <person name="Coutinho P.M."/>
            <person name="Henrissat B."/>
            <person name="Lombard V."/>
            <person name="Magnuson J.K."/>
            <person name="Kuees U."/>
            <person name="Hori C."/>
            <person name="Igarashi K."/>
            <person name="Samejima M."/>
            <person name="Held B.W."/>
            <person name="Barry K.W."/>
            <person name="LaButti K.M."/>
            <person name="Lapidus A."/>
            <person name="Lindquist E.A."/>
            <person name="Lucas S.M."/>
            <person name="Riley R."/>
            <person name="Salamov A.A."/>
            <person name="Hoffmeister D."/>
            <person name="Schwenk D."/>
            <person name="Hadar Y."/>
            <person name="Yarden O."/>
            <person name="de Vries R.P."/>
            <person name="Wiebenga A."/>
            <person name="Stenlid J."/>
            <person name="Eastwood D."/>
            <person name="Grigoriev I.V."/>
            <person name="Berka R.M."/>
            <person name="Blanchette R.A."/>
            <person name="Kersten P."/>
            <person name="Martinez A.T."/>
            <person name="Vicuna R."/>
            <person name="Cullen D."/>
        </authorList>
    </citation>
    <scope>NUCLEOTIDE SEQUENCE [LARGE SCALE GENOMIC DNA]</scope>
    <source>
        <strain evidence="2 3">B</strain>
    </source>
</reference>
<feature type="region of interest" description="Disordered" evidence="1">
    <location>
        <begin position="1"/>
        <end position="56"/>
    </location>
</feature>
<organism evidence="2 3">
    <name type="scientific">Ceriporiopsis subvermispora (strain B)</name>
    <name type="common">White-rot fungus</name>
    <name type="synonym">Gelatoporia subvermispora</name>
    <dbReference type="NCBI Taxonomy" id="914234"/>
    <lineage>
        <taxon>Eukaryota</taxon>
        <taxon>Fungi</taxon>
        <taxon>Dikarya</taxon>
        <taxon>Basidiomycota</taxon>
        <taxon>Agaricomycotina</taxon>
        <taxon>Agaricomycetes</taxon>
        <taxon>Polyporales</taxon>
        <taxon>Gelatoporiaceae</taxon>
        <taxon>Gelatoporia</taxon>
    </lineage>
</organism>
<name>M2RFF0_CERS8</name>
<evidence type="ECO:0000313" key="2">
    <source>
        <dbReference type="EMBL" id="EMD37187.1"/>
    </source>
</evidence>
<proteinExistence type="predicted"/>